<dbReference type="EMBL" id="UYWY01007335">
    <property type="protein sequence ID" value="VDM30112.1"/>
    <property type="molecule type" value="Genomic_DNA"/>
</dbReference>
<proteinExistence type="predicted"/>
<evidence type="ECO:0000256" key="1">
    <source>
        <dbReference type="SAM" id="MobiDB-lite"/>
    </source>
</evidence>
<feature type="compositionally biased region" description="Basic and acidic residues" evidence="1">
    <location>
        <begin position="34"/>
        <end position="46"/>
    </location>
</feature>
<feature type="region of interest" description="Disordered" evidence="1">
    <location>
        <begin position="34"/>
        <end position="71"/>
    </location>
</feature>
<keyword evidence="4" id="KW-1185">Reference proteome</keyword>
<organism evidence="4 5">
    <name type="scientific">Toxocara canis</name>
    <name type="common">Canine roundworm</name>
    <dbReference type="NCBI Taxonomy" id="6265"/>
    <lineage>
        <taxon>Eukaryota</taxon>
        <taxon>Metazoa</taxon>
        <taxon>Ecdysozoa</taxon>
        <taxon>Nematoda</taxon>
        <taxon>Chromadorea</taxon>
        <taxon>Rhabditida</taxon>
        <taxon>Spirurina</taxon>
        <taxon>Ascaridomorpha</taxon>
        <taxon>Ascaridoidea</taxon>
        <taxon>Toxocaridae</taxon>
        <taxon>Toxocara</taxon>
    </lineage>
</organism>
<dbReference type="WBParaSite" id="TCNE_0000439501-mRNA-1">
    <property type="protein sequence ID" value="TCNE_0000439501-mRNA-1"/>
    <property type="gene ID" value="TCNE_0000439501"/>
</dbReference>
<protein>
    <submittedName>
        <fullName evidence="3 5">Uncharacterized protein</fullName>
    </submittedName>
</protein>
<evidence type="ECO:0000256" key="2">
    <source>
        <dbReference type="SAM" id="SignalP"/>
    </source>
</evidence>
<feature type="chain" id="PRO_5044553026" evidence="2">
    <location>
        <begin position="26"/>
        <end position="227"/>
    </location>
</feature>
<evidence type="ECO:0000313" key="4">
    <source>
        <dbReference type="Proteomes" id="UP000050794"/>
    </source>
</evidence>
<name>A0A183U7C5_TOXCA</name>
<sequence length="227" mass="24692">MRCGKSSSPSLFICRCIFQPAVVAAVDSDDHIDGEKAVENKKREQRASSGEDGSRSSSKRPLKQKHSTSGEGPFEVAFDCSLMEESSDECNAAAMQSLTGAAVHQWLSKAENKITSEAVVGNDGAVCSESVQKNVIGNRLEVGQKHNYRHHKKQPSLCAMDLSTKEVADLLEKRECQGAEIERNGKEEVMAGISEETKEDTSVFETMSDGLFAGVRFCSFSYGSVLK</sequence>
<reference evidence="5" key="1">
    <citation type="submission" date="2016-06" db="UniProtKB">
        <authorList>
            <consortium name="WormBaseParasite"/>
        </authorList>
    </citation>
    <scope>IDENTIFICATION</scope>
</reference>
<accession>A0A183U7C5</accession>
<feature type="compositionally biased region" description="Basic residues" evidence="1">
    <location>
        <begin position="57"/>
        <end position="66"/>
    </location>
</feature>
<keyword evidence="2" id="KW-0732">Signal</keyword>
<gene>
    <name evidence="3" type="ORF">TCNE_LOCUS4395</name>
</gene>
<dbReference type="Proteomes" id="UP000050794">
    <property type="component" value="Unassembled WGS sequence"/>
</dbReference>
<evidence type="ECO:0000313" key="3">
    <source>
        <dbReference type="EMBL" id="VDM30112.1"/>
    </source>
</evidence>
<reference evidence="3 4" key="2">
    <citation type="submission" date="2018-11" db="EMBL/GenBank/DDBJ databases">
        <authorList>
            <consortium name="Pathogen Informatics"/>
        </authorList>
    </citation>
    <scope>NUCLEOTIDE SEQUENCE [LARGE SCALE GENOMIC DNA]</scope>
</reference>
<dbReference type="AlphaFoldDB" id="A0A183U7C5"/>
<feature type="signal peptide" evidence="2">
    <location>
        <begin position="1"/>
        <end position="25"/>
    </location>
</feature>
<evidence type="ECO:0000313" key="5">
    <source>
        <dbReference type="WBParaSite" id="TCNE_0000439501-mRNA-1"/>
    </source>
</evidence>